<dbReference type="PROSITE" id="PS50090">
    <property type="entry name" value="MYB_LIKE"/>
    <property type="match status" value="2"/>
</dbReference>
<keyword evidence="2" id="KW-0677">Repeat</keyword>
<dbReference type="SUPFAM" id="SSF46689">
    <property type="entry name" value="Homeodomain-like"/>
    <property type="match status" value="1"/>
</dbReference>
<evidence type="ECO:0000256" key="3">
    <source>
        <dbReference type="ARBA" id="ARBA00023015"/>
    </source>
</evidence>
<name>A0A8A8GVW9_9MAGN</name>
<dbReference type="AlphaFoldDB" id="A0A8A8GVW9"/>
<feature type="domain" description="HTH myb-type" evidence="9">
    <location>
        <begin position="56"/>
        <end position="106"/>
    </location>
</feature>
<keyword evidence="5" id="KW-0010">Activator</keyword>
<dbReference type="InterPro" id="IPR001005">
    <property type="entry name" value="SANT/Myb"/>
</dbReference>
<dbReference type="PROSITE" id="PS51294">
    <property type="entry name" value="HTH_MYB"/>
    <property type="match status" value="2"/>
</dbReference>
<evidence type="ECO:0000259" key="9">
    <source>
        <dbReference type="PROSITE" id="PS51294"/>
    </source>
</evidence>
<sequence>MMRKGAWSKEEDELLRKCMEKYGEGKWRQVPLRAGLKRCRKSCRLRWLNYLCPNIKRGKFAEDEIDLIIRLHKLLGNRWSLIAGRLPGRTANDIKNYWNTHMIKKIADKQDEIDKIKAATMKQKVNDIKPPSNGKLIKPKPRTLSMKSERLKGHGSILTVQTQETVRTATPPAPEEAEISWWRTLLHEEEGGGEEEVIGKFLVSSEKRGGGELFSGEGEFINDFDIEIDLWGL</sequence>
<comment type="subcellular location">
    <subcellularLocation>
        <location evidence="1">Nucleus</location>
    </subcellularLocation>
</comment>
<proteinExistence type="evidence at transcript level"/>
<organism evidence="10">
    <name type="scientific">Hedyosmum goudotianum</name>
    <dbReference type="NCBI Taxonomy" id="226676"/>
    <lineage>
        <taxon>Eukaryota</taxon>
        <taxon>Viridiplantae</taxon>
        <taxon>Streptophyta</taxon>
        <taxon>Embryophyta</taxon>
        <taxon>Tracheophyta</taxon>
        <taxon>Spermatophyta</taxon>
        <taxon>Magnoliopsida</taxon>
        <taxon>Chloranthales</taxon>
        <taxon>Chloranthaceae</taxon>
        <taxon>Hedyosmum</taxon>
    </lineage>
</organism>
<evidence type="ECO:0000259" key="8">
    <source>
        <dbReference type="PROSITE" id="PS50090"/>
    </source>
</evidence>
<dbReference type="Pfam" id="PF00249">
    <property type="entry name" value="Myb_DNA-binding"/>
    <property type="match status" value="2"/>
</dbReference>
<accession>A0A8A8GVW9</accession>
<evidence type="ECO:0000256" key="2">
    <source>
        <dbReference type="ARBA" id="ARBA00022737"/>
    </source>
</evidence>
<dbReference type="PANTHER" id="PTHR47999:SF24">
    <property type="entry name" value="TRANSCRIPTION FACTOR MYB90"/>
    <property type="match status" value="1"/>
</dbReference>
<keyword evidence="6" id="KW-0804">Transcription</keyword>
<dbReference type="InterPro" id="IPR009057">
    <property type="entry name" value="Homeodomain-like_sf"/>
</dbReference>
<gene>
    <name evidence="10" type="primary">MYB114L_a</name>
</gene>
<dbReference type="GO" id="GO:0003677">
    <property type="term" value="F:DNA binding"/>
    <property type="evidence" value="ECO:0007669"/>
    <property type="project" value="UniProtKB-KW"/>
</dbReference>
<evidence type="ECO:0000313" key="10">
    <source>
        <dbReference type="EMBL" id="QTO65848.1"/>
    </source>
</evidence>
<protein>
    <submittedName>
        <fullName evidence="10">R2R3MYB</fullName>
    </submittedName>
</protein>
<dbReference type="InterPro" id="IPR015495">
    <property type="entry name" value="Myb_TF_plants"/>
</dbReference>
<keyword evidence="4" id="KW-0238">DNA-binding</keyword>
<reference evidence="10" key="1">
    <citation type="journal article" date="2021" name="Front. Plant Sci.">
        <title>Evolution of the subgroup 6 R2R3-MYB genes and their contribution to floral color in the perianth-bearing Piperales.</title>
        <authorList>
            <person name="Munoz-Gomez S."/>
            <person name="Suarez Baron H."/>
            <person name="Alzate J.F."/>
            <person name="Gonzalez F."/>
            <person name="Pabon Mora N."/>
        </authorList>
    </citation>
    <scope>NUCLEOTIDE SEQUENCE</scope>
</reference>
<dbReference type="SMART" id="SM00717">
    <property type="entry name" value="SANT"/>
    <property type="match status" value="2"/>
</dbReference>
<dbReference type="CDD" id="cd00167">
    <property type="entry name" value="SANT"/>
    <property type="match status" value="2"/>
</dbReference>
<evidence type="ECO:0000256" key="4">
    <source>
        <dbReference type="ARBA" id="ARBA00023125"/>
    </source>
</evidence>
<feature type="domain" description="Myb-like" evidence="8">
    <location>
        <begin position="1"/>
        <end position="51"/>
    </location>
</feature>
<dbReference type="FunFam" id="1.10.10.60:FF:000218">
    <property type="entry name" value="Myb transcription factor"/>
    <property type="match status" value="1"/>
</dbReference>
<feature type="domain" description="Myb-like" evidence="8">
    <location>
        <begin position="52"/>
        <end position="102"/>
    </location>
</feature>
<evidence type="ECO:0000256" key="5">
    <source>
        <dbReference type="ARBA" id="ARBA00023159"/>
    </source>
</evidence>
<feature type="domain" description="HTH myb-type" evidence="9">
    <location>
        <begin position="1"/>
        <end position="55"/>
    </location>
</feature>
<dbReference type="PANTHER" id="PTHR47999">
    <property type="entry name" value="TRANSCRIPTION FACTOR MYB8-RELATED-RELATED"/>
    <property type="match status" value="1"/>
</dbReference>
<dbReference type="Gene3D" id="1.10.10.60">
    <property type="entry name" value="Homeodomain-like"/>
    <property type="match status" value="2"/>
</dbReference>
<evidence type="ECO:0000256" key="6">
    <source>
        <dbReference type="ARBA" id="ARBA00023163"/>
    </source>
</evidence>
<dbReference type="EMBL" id="MW788625">
    <property type="protein sequence ID" value="QTO65848.1"/>
    <property type="molecule type" value="mRNA"/>
</dbReference>
<evidence type="ECO:0000256" key="7">
    <source>
        <dbReference type="ARBA" id="ARBA00023242"/>
    </source>
</evidence>
<keyword evidence="3" id="KW-0805">Transcription regulation</keyword>
<evidence type="ECO:0000256" key="1">
    <source>
        <dbReference type="ARBA" id="ARBA00004123"/>
    </source>
</evidence>
<dbReference type="InterPro" id="IPR017930">
    <property type="entry name" value="Myb_dom"/>
</dbReference>
<keyword evidence="7" id="KW-0539">Nucleus</keyword>
<dbReference type="GO" id="GO:0005634">
    <property type="term" value="C:nucleus"/>
    <property type="evidence" value="ECO:0007669"/>
    <property type="project" value="UniProtKB-SubCell"/>
</dbReference>